<reference evidence="1 2" key="1">
    <citation type="submission" date="2021-06" db="EMBL/GenBank/DDBJ databases">
        <title>Caerostris darwini draft genome.</title>
        <authorList>
            <person name="Kono N."/>
            <person name="Arakawa K."/>
        </authorList>
    </citation>
    <scope>NUCLEOTIDE SEQUENCE [LARGE SCALE GENOMIC DNA]</scope>
</reference>
<evidence type="ECO:0000313" key="1">
    <source>
        <dbReference type="EMBL" id="GIY84293.1"/>
    </source>
</evidence>
<protein>
    <submittedName>
        <fullName evidence="1">Uncharacterized protein</fullName>
    </submittedName>
</protein>
<name>A0AAV4WPR8_9ARAC</name>
<comment type="caution">
    <text evidence="1">The sequence shown here is derived from an EMBL/GenBank/DDBJ whole genome shotgun (WGS) entry which is preliminary data.</text>
</comment>
<sequence>MWQKHNAHARSGFRTSHPTRRNYSADFAIVGNAWHTVRGSNTLLQKADRFRRLAFQGHLIPALVFHSDPQEFRIDLCNIAPGGMRKNNWNCSGSVFCMFISSLVAFSR</sequence>
<gene>
    <name evidence="1" type="ORF">CDAR_514441</name>
</gene>
<keyword evidence="2" id="KW-1185">Reference proteome</keyword>
<dbReference type="EMBL" id="BPLQ01014919">
    <property type="protein sequence ID" value="GIY84293.1"/>
    <property type="molecule type" value="Genomic_DNA"/>
</dbReference>
<organism evidence="1 2">
    <name type="scientific">Caerostris darwini</name>
    <dbReference type="NCBI Taxonomy" id="1538125"/>
    <lineage>
        <taxon>Eukaryota</taxon>
        <taxon>Metazoa</taxon>
        <taxon>Ecdysozoa</taxon>
        <taxon>Arthropoda</taxon>
        <taxon>Chelicerata</taxon>
        <taxon>Arachnida</taxon>
        <taxon>Araneae</taxon>
        <taxon>Araneomorphae</taxon>
        <taxon>Entelegynae</taxon>
        <taxon>Araneoidea</taxon>
        <taxon>Araneidae</taxon>
        <taxon>Caerostris</taxon>
    </lineage>
</organism>
<proteinExistence type="predicted"/>
<dbReference type="Proteomes" id="UP001054837">
    <property type="component" value="Unassembled WGS sequence"/>
</dbReference>
<dbReference type="AlphaFoldDB" id="A0AAV4WPR8"/>
<accession>A0AAV4WPR8</accession>
<evidence type="ECO:0000313" key="2">
    <source>
        <dbReference type="Proteomes" id="UP001054837"/>
    </source>
</evidence>